<evidence type="ECO:0000256" key="7">
    <source>
        <dbReference type="PROSITE-ProRule" id="PRU10141"/>
    </source>
</evidence>
<evidence type="ECO:0000256" key="6">
    <source>
        <dbReference type="ARBA" id="ARBA00022840"/>
    </source>
</evidence>
<feature type="compositionally biased region" description="Basic and acidic residues" evidence="8">
    <location>
        <begin position="13"/>
        <end position="23"/>
    </location>
</feature>
<dbReference type="AlphaFoldDB" id="A0AAW1GKN6"/>
<evidence type="ECO:0000313" key="10">
    <source>
        <dbReference type="EMBL" id="KAK9664210.1"/>
    </source>
</evidence>
<dbReference type="Gene3D" id="3.30.200.20">
    <property type="entry name" value="Phosphorylase Kinase, domain 1"/>
    <property type="match status" value="1"/>
</dbReference>
<keyword evidence="4 7" id="KW-0547">Nucleotide-binding</keyword>
<sequence>MGCVSSKPSVVEDGPRVPMERTPSRRFSRTTSSSREVNPPVISRSDSRTLLFDSKANGSIRLCEEFSEKSRVKPDDDALANFSGLSTIPKAREGEQVAAGWPSWLASAAGEAVSGWIPRRADSFERLNKIGEGTYSSVYRARDLIHGKIVALKRVRFDNLDKESVKFMAREILILRRLDHPNVIKLEGLITSTVSKSLYLIFEYMEHDLTGLASLPGLKFTEPQVKCFMQQLLCGLKHCHSRGVLHRDIKGSNLLIDNCGILKIADFGLATFFNPQKSLPLTSRVVTLWYRPPELLFGATHYGVSVDLWSAGCILGELYAGKPIMPGRTEVEQLHKIFKLCGSPPEEYWENLKFTPSTVFKPQRPYERRLAERFQDISAPALALIETLLSVEPASRGTAASALDSEFFTTKPFACDPSSLPKYPPSKEIDARRREEETRRNQAVEDKPDRVDKGKQGEQDPAASLSAKVNAEFVSSLQPQNKKSQYQPKHQLGSLRPRLETTSGTAHDSSRYSQDNKEVKKEVYDRQRGIYSGPLTRGTGLPLTDRKFNDPASFSRLPNFPTRSSVAPNRSLISEDSSYGSQRHGFSQNNKPTDAISDLDRKRNEDWRHYTGSRQFEDKTRVRRPVQHGSVPDNDRMHLSGPLLQPSKDLDRMLKEHDLRIQEAARRARLEKFKQSKLLSR</sequence>
<dbReference type="FunFam" id="3.30.200.20:FF:000021">
    <property type="entry name" value="probable serine/threonine-protein kinase At1g54610"/>
    <property type="match status" value="1"/>
</dbReference>
<feature type="compositionally biased region" description="Basic and acidic residues" evidence="8">
    <location>
        <begin position="598"/>
        <end position="620"/>
    </location>
</feature>
<evidence type="ECO:0000256" key="5">
    <source>
        <dbReference type="ARBA" id="ARBA00022777"/>
    </source>
</evidence>
<dbReference type="GO" id="GO:0008353">
    <property type="term" value="F:RNA polymerase II CTD heptapeptide repeat kinase activity"/>
    <property type="evidence" value="ECO:0007669"/>
    <property type="project" value="TreeGrafter"/>
</dbReference>
<dbReference type="InterPro" id="IPR050108">
    <property type="entry name" value="CDK"/>
</dbReference>
<dbReference type="PANTHER" id="PTHR24056:SF380">
    <property type="entry name" value="PROTEIN KINASE DOMAIN-CONTAINING PROTEIN"/>
    <property type="match status" value="1"/>
</dbReference>
<evidence type="ECO:0000259" key="9">
    <source>
        <dbReference type="PROSITE" id="PS50011"/>
    </source>
</evidence>
<evidence type="ECO:0000256" key="2">
    <source>
        <dbReference type="ARBA" id="ARBA00022527"/>
    </source>
</evidence>
<feature type="compositionally biased region" description="Basic and acidic residues" evidence="8">
    <location>
        <begin position="425"/>
        <end position="458"/>
    </location>
</feature>
<dbReference type="InterPro" id="IPR017441">
    <property type="entry name" value="Protein_kinase_ATP_BS"/>
</dbReference>
<dbReference type="Gene3D" id="1.10.510.10">
    <property type="entry name" value="Transferase(Phosphotransferase) domain 1"/>
    <property type="match status" value="1"/>
</dbReference>
<dbReference type="PANTHER" id="PTHR24056">
    <property type="entry name" value="CELL DIVISION PROTEIN KINASE"/>
    <property type="match status" value="1"/>
</dbReference>
<dbReference type="GO" id="GO:0000307">
    <property type="term" value="C:cyclin-dependent protein kinase holoenzyme complex"/>
    <property type="evidence" value="ECO:0007669"/>
    <property type="project" value="TreeGrafter"/>
</dbReference>
<name>A0AAW1GKN6_SAPOF</name>
<reference evidence="10" key="1">
    <citation type="submission" date="2024-03" db="EMBL/GenBank/DDBJ databases">
        <title>WGS assembly of Saponaria officinalis var. Norfolk2.</title>
        <authorList>
            <person name="Jenkins J."/>
            <person name="Shu S."/>
            <person name="Grimwood J."/>
            <person name="Barry K."/>
            <person name="Goodstein D."/>
            <person name="Schmutz J."/>
            <person name="Leebens-Mack J."/>
            <person name="Osbourn A."/>
        </authorList>
    </citation>
    <scope>NUCLEOTIDE SEQUENCE [LARGE SCALE GENOMIC DNA]</scope>
    <source>
        <strain evidence="10">JIC</strain>
    </source>
</reference>
<organism evidence="10 11">
    <name type="scientific">Saponaria officinalis</name>
    <name type="common">Common soapwort</name>
    <name type="synonym">Lychnis saponaria</name>
    <dbReference type="NCBI Taxonomy" id="3572"/>
    <lineage>
        <taxon>Eukaryota</taxon>
        <taxon>Viridiplantae</taxon>
        <taxon>Streptophyta</taxon>
        <taxon>Embryophyta</taxon>
        <taxon>Tracheophyta</taxon>
        <taxon>Spermatophyta</taxon>
        <taxon>Magnoliopsida</taxon>
        <taxon>eudicotyledons</taxon>
        <taxon>Gunneridae</taxon>
        <taxon>Pentapetalae</taxon>
        <taxon>Caryophyllales</taxon>
        <taxon>Caryophyllaceae</taxon>
        <taxon>Caryophylleae</taxon>
        <taxon>Saponaria</taxon>
    </lineage>
</organism>
<dbReference type="InterPro" id="IPR000719">
    <property type="entry name" value="Prot_kinase_dom"/>
</dbReference>
<feature type="compositionally biased region" description="Polar residues" evidence="8">
    <location>
        <begin position="561"/>
        <end position="592"/>
    </location>
</feature>
<keyword evidence="6 7" id="KW-0067">ATP-binding</keyword>
<feature type="binding site" evidence="7">
    <location>
        <position position="153"/>
    </location>
    <ligand>
        <name>ATP</name>
        <dbReference type="ChEBI" id="CHEBI:30616"/>
    </ligand>
</feature>
<dbReference type="CDD" id="cd07840">
    <property type="entry name" value="STKc_CDK9_like"/>
    <property type="match status" value="1"/>
</dbReference>
<dbReference type="PROSITE" id="PS00108">
    <property type="entry name" value="PROTEIN_KINASE_ST"/>
    <property type="match status" value="1"/>
</dbReference>
<feature type="domain" description="Protein kinase" evidence="9">
    <location>
        <begin position="124"/>
        <end position="408"/>
    </location>
</feature>
<dbReference type="InterPro" id="IPR008271">
    <property type="entry name" value="Ser/Thr_kinase_AS"/>
</dbReference>
<proteinExistence type="inferred from homology"/>
<dbReference type="PROSITE" id="PS50011">
    <property type="entry name" value="PROTEIN_KINASE_DOM"/>
    <property type="match status" value="1"/>
</dbReference>
<feature type="compositionally biased region" description="Polar residues" evidence="8">
    <location>
        <begin position="473"/>
        <end position="488"/>
    </location>
</feature>
<dbReference type="Proteomes" id="UP001443914">
    <property type="component" value="Unassembled WGS sequence"/>
</dbReference>
<feature type="region of interest" description="Disordered" evidence="8">
    <location>
        <begin position="1"/>
        <end position="41"/>
    </location>
</feature>
<accession>A0AAW1GKN6</accession>
<dbReference type="GO" id="GO:0005524">
    <property type="term" value="F:ATP binding"/>
    <property type="evidence" value="ECO:0007669"/>
    <property type="project" value="UniProtKB-UniRule"/>
</dbReference>
<feature type="compositionally biased region" description="Basic and acidic residues" evidence="8">
    <location>
        <begin position="508"/>
        <end position="525"/>
    </location>
</feature>
<protein>
    <recommendedName>
        <fullName evidence="9">Protein kinase domain-containing protein</fullName>
    </recommendedName>
</protein>
<comment type="caution">
    <text evidence="10">The sequence shown here is derived from an EMBL/GenBank/DDBJ whole genome shotgun (WGS) entry which is preliminary data.</text>
</comment>
<evidence type="ECO:0000313" key="11">
    <source>
        <dbReference type="Proteomes" id="UP001443914"/>
    </source>
</evidence>
<dbReference type="SMART" id="SM00220">
    <property type="entry name" value="S_TKc"/>
    <property type="match status" value="1"/>
</dbReference>
<dbReference type="PROSITE" id="PS00107">
    <property type="entry name" value="PROTEIN_KINASE_ATP"/>
    <property type="match status" value="1"/>
</dbReference>
<keyword evidence="3" id="KW-0808">Transferase</keyword>
<evidence type="ECO:0000256" key="8">
    <source>
        <dbReference type="SAM" id="MobiDB-lite"/>
    </source>
</evidence>
<dbReference type="FunFam" id="1.10.510.10:FF:000043">
    <property type="entry name" value="probable serine/threonine-protein kinase At1g54610"/>
    <property type="match status" value="1"/>
</dbReference>
<keyword evidence="5" id="KW-0418">Kinase</keyword>
<dbReference type="GO" id="GO:0032968">
    <property type="term" value="P:positive regulation of transcription elongation by RNA polymerase II"/>
    <property type="evidence" value="ECO:0007669"/>
    <property type="project" value="TreeGrafter"/>
</dbReference>
<feature type="region of interest" description="Disordered" evidence="8">
    <location>
        <begin position="552"/>
        <end position="646"/>
    </location>
</feature>
<keyword evidence="2" id="KW-0723">Serine/threonine-protein kinase</keyword>
<keyword evidence="11" id="KW-1185">Reference proteome</keyword>
<dbReference type="SUPFAM" id="SSF56112">
    <property type="entry name" value="Protein kinase-like (PK-like)"/>
    <property type="match status" value="1"/>
</dbReference>
<dbReference type="GO" id="GO:0005634">
    <property type="term" value="C:nucleus"/>
    <property type="evidence" value="ECO:0007669"/>
    <property type="project" value="TreeGrafter"/>
</dbReference>
<evidence type="ECO:0000256" key="1">
    <source>
        <dbReference type="ARBA" id="ARBA00006485"/>
    </source>
</evidence>
<dbReference type="Pfam" id="PF00069">
    <property type="entry name" value="Pkinase"/>
    <property type="match status" value="1"/>
</dbReference>
<dbReference type="InterPro" id="IPR011009">
    <property type="entry name" value="Kinase-like_dom_sf"/>
</dbReference>
<evidence type="ECO:0000256" key="4">
    <source>
        <dbReference type="ARBA" id="ARBA00022741"/>
    </source>
</evidence>
<comment type="similarity">
    <text evidence="1">Belongs to the protein kinase superfamily. CMGC Ser/Thr protein kinase family. CDC2/CDKX subfamily.</text>
</comment>
<evidence type="ECO:0000256" key="3">
    <source>
        <dbReference type="ARBA" id="ARBA00022679"/>
    </source>
</evidence>
<dbReference type="EMBL" id="JBDFQZ010000014">
    <property type="protein sequence ID" value="KAK9664210.1"/>
    <property type="molecule type" value="Genomic_DNA"/>
</dbReference>
<gene>
    <name evidence="10" type="ORF">RND81_14G026200</name>
</gene>
<feature type="region of interest" description="Disordered" evidence="8">
    <location>
        <begin position="418"/>
        <end position="525"/>
    </location>
</feature>